<dbReference type="EMBL" id="KQ982324">
    <property type="protein sequence ID" value="KYQ57720.1"/>
    <property type="molecule type" value="Genomic_DNA"/>
</dbReference>
<dbReference type="Gene3D" id="3.30.420.10">
    <property type="entry name" value="Ribonuclease H-like superfamily/Ribonuclease H"/>
    <property type="match status" value="1"/>
</dbReference>
<dbReference type="InterPro" id="IPR040676">
    <property type="entry name" value="DUF5641"/>
</dbReference>
<organism evidence="2 3">
    <name type="scientific">Mycetomoellerius zeteki</name>
    <dbReference type="NCBI Taxonomy" id="64791"/>
    <lineage>
        <taxon>Eukaryota</taxon>
        <taxon>Metazoa</taxon>
        <taxon>Ecdysozoa</taxon>
        <taxon>Arthropoda</taxon>
        <taxon>Hexapoda</taxon>
        <taxon>Insecta</taxon>
        <taxon>Pterygota</taxon>
        <taxon>Neoptera</taxon>
        <taxon>Endopterygota</taxon>
        <taxon>Hymenoptera</taxon>
        <taxon>Apocrita</taxon>
        <taxon>Aculeata</taxon>
        <taxon>Formicoidea</taxon>
        <taxon>Formicidae</taxon>
        <taxon>Myrmicinae</taxon>
        <taxon>Mycetomoellerius</taxon>
    </lineage>
</organism>
<dbReference type="Pfam" id="PF18701">
    <property type="entry name" value="DUF5641"/>
    <property type="match status" value="1"/>
</dbReference>
<dbReference type="GO" id="GO:0003676">
    <property type="term" value="F:nucleic acid binding"/>
    <property type="evidence" value="ECO:0007669"/>
    <property type="project" value="InterPro"/>
</dbReference>
<accession>A0A151XBN9</accession>
<gene>
    <name evidence="2" type="ORF">ALC60_03312</name>
</gene>
<dbReference type="Proteomes" id="UP000075809">
    <property type="component" value="Unassembled WGS sequence"/>
</dbReference>
<dbReference type="GO" id="GO:0042575">
    <property type="term" value="C:DNA polymerase complex"/>
    <property type="evidence" value="ECO:0007669"/>
    <property type="project" value="UniProtKB-ARBA"/>
</dbReference>
<evidence type="ECO:0000259" key="1">
    <source>
        <dbReference type="Pfam" id="PF18701"/>
    </source>
</evidence>
<dbReference type="STRING" id="64791.A0A151XBN9"/>
<sequence length="510" mass="58560">MDHEALRKLVDDVLRSLKSLGRLISAPRYYIPHHAVLKGSSLTIKLRVVFDASCKSNTGISLNECLSVGPTLQEDLFSILLRFRTFQYVITADIAQMYRQVLIDESQTSLQTIFWRADPTEEVAAFELKTVTYGTACASFLAVRAMQELASIYASIYPVGSITIVNDFYVDDLLSGADTEQEIRTLRNETIKILSSGGFHLRKWASNYPKLLQDIPHADICEPVHFINTDEEVSCDIVLLAQLIDKILRTIRFKPESVYYWTDSMIVIHWIKATDKSWNAFIANRVSEILYHMLHSKDHQNKLDNLLKEDFIEWHFIPPHAPHFGGIWEAAVKSTKLHLKRIVGDTPLTFEEMYTVLTQVEAVLNSRPISPLSNDPNDLSYLTPGHFLVGDSLTTVLQQDVTHLPNNRLLRWQRVSQIFQHFWKRWSREYLQQLQQRTKWQRSKGPHPVIGDMVMVQENNSLPLQWAVGRIEDVYSGTDGVSRVVSVRTVKGTYKRPITKICILPIRKED</sequence>
<dbReference type="SUPFAM" id="SSF53098">
    <property type="entry name" value="Ribonuclease H-like"/>
    <property type="match status" value="1"/>
</dbReference>
<evidence type="ECO:0000313" key="2">
    <source>
        <dbReference type="EMBL" id="KYQ57720.1"/>
    </source>
</evidence>
<dbReference type="InterPro" id="IPR012337">
    <property type="entry name" value="RNaseH-like_sf"/>
</dbReference>
<proteinExistence type="predicted"/>
<dbReference type="AlphaFoldDB" id="A0A151XBN9"/>
<keyword evidence="3" id="KW-1185">Reference proteome</keyword>
<evidence type="ECO:0000313" key="3">
    <source>
        <dbReference type="Proteomes" id="UP000075809"/>
    </source>
</evidence>
<name>A0A151XBN9_9HYME</name>
<dbReference type="InterPro" id="IPR036397">
    <property type="entry name" value="RNaseH_sf"/>
</dbReference>
<dbReference type="GO" id="GO:0071897">
    <property type="term" value="P:DNA biosynthetic process"/>
    <property type="evidence" value="ECO:0007669"/>
    <property type="project" value="UniProtKB-ARBA"/>
</dbReference>
<dbReference type="InterPro" id="IPR043502">
    <property type="entry name" value="DNA/RNA_pol_sf"/>
</dbReference>
<protein>
    <recommendedName>
        <fullName evidence="1">DUF5641 domain-containing protein</fullName>
    </recommendedName>
</protein>
<dbReference type="PANTHER" id="PTHR47331">
    <property type="entry name" value="PHD-TYPE DOMAIN-CONTAINING PROTEIN"/>
    <property type="match status" value="1"/>
</dbReference>
<feature type="domain" description="DUF5641" evidence="1">
    <location>
        <begin position="411"/>
        <end position="504"/>
    </location>
</feature>
<reference evidence="2 3" key="1">
    <citation type="submission" date="2015-09" db="EMBL/GenBank/DDBJ databases">
        <title>Trachymyrmex zeteki WGS genome.</title>
        <authorList>
            <person name="Nygaard S."/>
            <person name="Hu H."/>
            <person name="Boomsma J."/>
            <person name="Zhang G."/>
        </authorList>
    </citation>
    <scope>NUCLEOTIDE SEQUENCE [LARGE SCALE GENOMIC DNA]</scope>
    <source>
        <strain evidence="2">Tzet28-1</strain>
        <tissue evidence="2">Whole body</tissue>
    </source>
</reference>
<dbReference type="SUPFAM" id="SSF56672">
    <property type="entry name" value="DNA/RNA polymerases"/>
    <property type="match status" value="1"/>
</dbReference>